<evidence type="ECO:0000313" key="3">
    <source>
        <dbReference type="Proteomes" id="UP000186953"/>
    </source>
</evidence>
<feature type="compositionally biased region" description="Polar residues" evidence="1">
    <location>
        <begin position="398"/>
        <end position="412"/>
    </location>
</feature>
<feature type="non-terminal residue" evidence="2">
    <location>
        <position position="497"/>
    </location>
</feature>
<organism evidence="2 3">
    <name type="scientific">Maribacter ulvicola</name>
    <dbReference type="NCBI Taxonomy" id="228959"/>
    <lineage>
        <taxon>Bacteria</taxon>
        <taxon>Pseudomonadati</taxon>
        <taxon>Bacteroidota</taxon>
        <taxon>Flavobacteriia</taxon>
        <taxon>Flavobacteriales</taxon>
        <taxon>Flavobacteriaceae</taxon>
        <taxon>Maribacter</taxon>
    </lineage>
</organism>
<sequence>DFAVTNTAPDQTVALTDGGNGNVTIGGTYPNFTIDVPNATVDTDEQDLSNTVVTANESVRIDITDGASTTIDIRDADNDPNNENQTVSAGTGISVSQSGDDFAVTNTAPDQTVALTDGGNGNVTIGGTYPNFTIDVPDATVDTNTEYTAGSGLNLASTVFSADVSNTAGNALSIDANGLYVSDTDNDTQYSAGTGLDLTVTEFSVAENGITNTELANDAVQANNILNEAVTLSKLADGNVDGQVMQWDGSNWILVDLGSVTVTENDGVIGNEVVGVTGGNNTLTRSGDGSQAVPYTLAVSADGITNNELADDAVDLANIAAGSASGDLIQWNGTDWEFVAASSLNTDTQYTAGSGLNLAGTVFSADVSNTAGNALSIDANGLYVSNVDNVEDADSDPNNENQTVSAGTGISVSQSGDDFAVTNTAPDQTVALTDGGNGNVTIGGTYPNFTIDVPNATVDTDEQDLSNTVVTANESVRIDITDGASTTIDIRDADNDP</sequence>
<name>A0A1N7AY80_9FLAO</name>
<dbReference type="RefSeq" id="WP_159439044.1">
    <property type="nucleotide sequence ID" value="NZ_FTMA01000021.1"/>
</dbReference>
<feature type="non-terminal residue" evidence="2">
    <location>
        <position position="1"/>
    </location>
</feature>
<dbReference type="AlphaFoldDB" id="A0A1N7AY80"/>
<dbReference type="OrthoDB" id="9808953at2"/>
<keyword evidence="3" id="KW-1185">Reference proteome</keyword>
<accession>A0A1N7AY80</accession>
<proteinExistence type="predicted"/>
<reference evidence="3" key="1">
    <citation type="submission" date="2017-01" db="EMBL/GenBank/DDBJ databases">
        <authorList>
            <person name="Varghese N."/>
            <person name="Submissions S."/>
        </authorList>
    </citation>
    <scope>NUCLEOTIDE SEQUENCE [LARGE SCALE GENOMIC DNA]</scope>
    <source>
        <strain evidence="3">DSM 15366</strain>
    </source>
</reference>
<protein>
    <submittedName>
        <fullName evidence="2">Uncharacterized protein</fullName>
    </submittedName>
</protein>
<dbReference type="EMBL" id="FTMA01000021">
    <property type="protein sequence ID" value="SIR44050.1"/>
    <property type="molecule type" value="Genomic_DNA"/>
</dbReference>
<dbReference type="STRING" id="228959.SAMN05421797_1211"/>
<evidence type="ECO:0000256" key="1">
    <source>
        <dbReference type="SAM" id="MobiDB-lite"/>
    </source>
</evidence>
<feature type="region of interest" description="Disordered" evidence="1">
    <location>
        <begin position="391"/>
        <end position="412"/>
    </location>
</feature>
<evidence type="ECO:0000313" key="2">
    <source>
        <dbReference type="EMBL" id="SIR44050.1"/>
    </source>
</evidence>
<dbReference type="Proteomes" id="UP000186953">
    <property type="component" value="Unassembled WGS sequence"/>
</dbReference>
<gene>
    <name evidence="2" type="ORF">SAMN05421797_1211</name>
</gene>